<dbReference type="SUPFAM" id="SSF82895">
    <property type="entry name" value="TSP-1 type 1 repeat"/>
    <property type="match status" value="5"/>
</dbReference>
<dbReference type="GO" id="GO:0005576">
    <property type="term" value="C:extracellular region"/>
    <property type="evidence" value="ECO:0007669"/>
    <property type="project" value="UniProtKB-SubCell"/>
</dbReference>
<dbReference type="InterPro" id="IPR001878">
    <property type="entry name" value="Znf_CCHC"/>
</dbReference>
<name>A0A498L9F0_LABRO</name>
<feature type="region of interest" description="Disordered" evidence="6">
    <location>
        <begin position="125"/>
        <end position="185"/>
    </location>
</feature>
<keyword evidence="5" id="KW-0479">Metal-binding</keyword>
<feature type="compositionally biased region" description="Polar residues" evidence="6">
    <location>
        <begin position="395"/>
        <end position="407"/>
    </location>
</feature>
<keyword evidence="5" id="KW-0862">Zinc</keyword>
<evidence type="ECO:0000256" key="4">
    <source>
        <dbReference type="ARBA" id="ARBA00022737"/>
    </source>
</evidence>
<feature type="domain" description="CCHC-type" evidence="7">
    <location>
        <begin position="316"/>
        <end position="331"/>
    </location>
</feature>
<dbReference type="Pfam" id="PF19030">
    <property type="entry name" value="TSP1_ADAMTS"/>
    <property type="match status" value="5"/>
</dbReference>
<dbReference type="GO" id="GO:0003676">
    <property type="term" value="F:nucleic acid binding"/>
    <property type="evidence" value="ECO:0007669"/>
    <property type="project" value="InterPro"/>
</dbReference>
<feature type="compositionally biased region" description="Low complexity" evidence="6">
    <location>
        <begin position="813"/>
        <end position="823"/>
    </location>
</feature>
<dbReference type="InterPro" id="IPR010294">
    <property type="entry name" value="ADAMTS_spacer1"/>
</dbReference>
<evidence type="ECO:0000259" key="8">
    <source>
        <dbReference type="PROSITE" id="PS50900"/>
    </source>
</evidence>
<feature type="region of interest" description="Disordered" evidence="6">
    <location>
        <begin position="368"/>
        <end position="542"/>
    </location>
</feature>
<gene>
    <name evidence="9" type="ORF">ROHU_035674</name>
</gene>
<keyword evidence="5" id="KW-0863">Zinc-finger</keyword>
<dbReference type="Pfam" id="PF05986">
    <property type="entry name" value="ADAMTS_spacer1"/>
    <property type="match status" value="1"/>
</dbReference>
<reference evidence="9 10" key="1">
    <citation type="submission" date="2018-03" db="EMBL/GenBank/DDBJ databases">
        <title>Draft genome sequence of Rohu Carp (Labeo rohita).</title>
        <authorList>
            <person name="Das P."/>
            <person name="Kushwaha B."/>
            <person name="Joshi C.G."/>
            <person name="Kumar D."/>
            <person name="Nagpure N.S."/>
            <person name="Sahoo L."/>
            <person name="Das S.P."/>
            <person name="Bit A."/>
            <person name="Patnaik S."/>
            <person name="Meher P.K."/>
            <person name="Jayasankar P."/>
            <person name="Koringa P.G."/>
            <person name="Patel N.V."/>
            <person name="Hinsu A.T."/>
            <person name="Kumar R."/>
            <person name="Pandey M."/>
            <person name="Agarwal S."/>
            <person name="Srivastava S."/>
            <person name="Singh M."/>
            <person name="Iquebal M.A."/>
            <person name="Jaiswal S."/>
            <person name="Angadi U.B."/>
            <person name="Kumar N."/>
            <person name="Raza M."/>
            <person name="Shah T.M."/>
            <person name="Rai A."/>
            <person name="Jena J.K."/>
        </authorList>
    </citation>
    <scope>NUCLEOTIDE SEQUENCE [LARGE SCALE GENOMIC DNA]</scope>
    <source>
        <strain evidence="9">DASCIFA01</strain>
        <tissue evidence="9">Testis</tissue>
    </source>
</reference>
<dbReference type="GO" id="GO:0008270">
    <property type="term" value="F:zinc ion binding"/>
    <property type="evidence" value="ECO:0007669"/>
    <property type="project" value="UniProtKB-KW"/>
</dbReference>
<dbReference type="PROSITE" id="PS50092">
    <property type="entry name" value="TSP1"/>
    <property type="match status" value="5"/>
</dbReference>
<evidence type="ECO:0000313" key="9">
    <source>
        <dbReference type="EMBL" id="RXN04829.1"/>
    </source>
</evidence>
<dbReference type="GO" id="GO:0006508">
    <property type="term" value="P:proteolysis"/>
    <property type="evidence" value="ECO:0007669"/>
    <property type="project" value="TreeGrafter"/>
</dbReference>
<dbReference type="InterPro" id="IPR050439">
    <property type="entry name" value="ADAMTS_ADAMTS-like"/>
</dbReference>
<dbReference type="PROSITE" id="PS50158">
    <property type="entry name" value="ZF_CCHC"/>
    <property type="match status" value="2"/>
</dbReference>
<sequence>MKHLTAVSLKKVYRELTVHRCERVVFAVDFHRALLEMFSGYQERDDYEDELYRDDADSSLSDTDSDLEFRLYSQLHYSAEIQEDREDSREVQSSVPQTQTQQNSLPPAPPVDVIVIDSGTDAITVSDNTEEDESVCANKGQSSKRCNRKLQPHPPYVQAGRTSPDDIVVLDSESDDSSSESAESVAPFVADLDSDSDGLENWMILGQAKQDGDQSIQLNLSLPENANYEENKQSWAVSDKDKWICNKGVGPRRVSNRYYAEKTITCHNCGKFGHLSKNCTTPRACPEIWRQFHITTTMGPLCQPSDPNACRKPAYCYNCSKKGHFGHECTERRMYNWSYPSLPFISYYDTKHDFESRKFRIKKKAKELQEAGLISPDGAVVTNTPQPPRKKQKTSHNQSPYPHNNQHTPKRRIAHTPKHHPQAHKQNTNLNVKQNSQTPGKYGKHTPQSKSKPQEQSQKEAKKMKKKTQSQAIVLDEDADFPRGCKKSPHTTKAFSSHRKGDAKPKKPFGTEKNNKKKADKISKKKERTWKKRQQKAAKDSSMYPSDENLFLIKQRKRDFLEGILTAYERTENGDLTYAHIYKHINSLILLMACGMQMSTWSGHHWRLIQHFLQMTLLLSLLCPPTEPVPWDSGSSSSPEEGCEGFQVDVCGVCAGDGSSCELFSGTLFLSVLSVGYHKILDIPSGAQRIKIQETQKTRNYLALRTATGESVINGDWVIDRPGQFYAVGTELTYKRPNEIRSRAGESITATGPTNQELHLFVIYQQPNPAVYYEYILPKDPITDSDLDAYSYSSVLPLVESHGIFPDPDNNDSENSLSSSNANQVPSDSITPEPVSLYSWLAITTTPCSATCGTVVKFCSAVWKEQLKLLYQETSVATPVILALSWDVGEWSECSKTCGPGFQYRQVICQQAQGQHGNSTVVVANSLCDNTEMPETTTVCQLKICSEWQIRSEWTECSVPCGVGQRTREVVCVDNLGDIVVDEECNMALRPLDLQNCDKGVCASSWFYSLWSDRCSADCAEGSRSRTVVCMMSHTNSLPLDNCDDEDKPDDLMPCDLGPCTQRLEWYAGPWGQCSSECGNGTQSRGVVCVVQNSGQLEVTLDDRCSHLARPPSAQTCFLKSCAAQWYMTEWSSCSRSCDGGFRVREVRCLQDDLTTSNDCDPALEPANKEECNTHTCTTPIDESCKDMYYNCVVVVQARLCVYSYYRSTCCASCSRVTQRDSLHRIR</sequence>
<protein>
    <submittedName>
        <fullName evidence="9">Thrombospondin type-1 domain-containing 4-like protein</fullName>
    </submittedName>
</protein>
<feature type="region of interest" description="Disordered" evidence="6">
    <location>
        <begin position="83"/>
        <end position="113"/>
    </location>
</feature>
<evidence type="ECO:0000256" key="3">
    <source>
        <dbReference type="ARBA" id="ARBA00022729"/>
    </source>
</evidence>
<feature type="compositionally biased region" description="Basic residues" evidence="6">
    <location>
        <begin position="408"/>
        <end position="423"/>
    </location>
</feature>
<proteinExistence type="evidence at protein level"/>
<comment type="caution">
    <text evidence="9">The sequence shown here is derived from an EMBL/GenBank/DDBJ whole genome shotgun (WGS) entry which is preliminary data.</text>
</comment>
<keyword evidence="10" id="KW-1185">Reference proteome</keyword>
<dbReference type="PANTHER" id="PTHR13723:SF316">
    <property type="entry name" value="LONELY HEART, ISOFORM A"/>
    <property type="match status" value="1"/>
</dbReference>
<feature type="compositionally biased region" description="Basic and acidic residues" evidence="6">
    <location>
        <begin position="499"/>
        <end position="514"/>
    </location>
</feature>
<dbReference type="FunFam" id="2.20.100.10:FF:000005">
    <property type="entry name" value="ADAM metallopeptidase with thrombospondin type 1 motif 9"/>
    <property type="match status" value="1"/>
</dbReference>
<dbReference type="InterPro" id="IPR036383">
    <property type="entry name" value="TSP1_rpt_sf"/>
</dbReference>
<keyword evidence="2" id="KW-0964">Secreted</keyword>
<dbReference type="SMART" id="SM00343">
    <property type="entry name" value="ZnF_C2HC"/>
    <property type="match status" value="2"/>
</dbReference>
<dbReference type="Pfam" id="PF00098">
    <property type="entry name" value="zf-CCHC"/>
    <property type="match status" value="1"/>
</dbReference>
<feature type="compositionally biased region" description="Low complexity" evidence="6">
    <location>
        <begin position="91"/>
        <end position="102"/>
    </location>
</feature>
<dbReference type="GO" id="GO:0004222">
    <property type="term" value="F:metalloendopeptidase activity"/>
    <property type="evidence" value="ECO:0007669"/>
    <property type="project" value="TreeGrafter"/>
</dbReference>
<dbReference type="InterPro" id="IPR000884">
    <property type="entry name" value="TSP1_rpt"/>
</dbReference>
<evidence type="ECO:0000256" key="5">
    <source>
        <dbReference type="PROSITE-ProRule" id="PRU00047"/>
    </source>
</evidence>
<keyword evidence="11" id="KW-1267">Proteomics identification</keyword>
<evidence type="ECO:0000256" key="6">
    <source>
        <dbReference type="SAM" id="MobiDB-lite"/>
    </source>
</evidence>
<evidence type="ECO:0000256" key="1">
    <source>
        <dbReference type="ARBA" id="ARBA00004613"/>
    </source>
</evidence>
<dbReference type="GO" id="GO:0030198">
    <property type="term" value="P:extracellular matrix organization"/>
    <property type="evidence" value="ECO:0007669"/>
    <property type="project" value="TreeGrafter"/>
</dbReference>
<dbReference type="PROSITE" id="PS50900">
    <property type="entry name" value="PLAC"/>
    <property type="match status" value="1"/>
</dbReference>
<evidence type="ECO:0000313" key="10">
    <source>
        <dbReference type="Proteomes" id="UP000290572"/>
    </source>
</evidence>
<dbReference type="PANTHER" id="PTHR13723">
    <property type="entry name" value="ADAMTS A DISINTEGRIN AND METALLOPROTEASE WITH THROMBOSPONDIN MOTIFS PROTEASE"/>
    <property type="match status" value="1"/>
</dbReference>
<evidence type="ECO:0000259" key="7">
    <source>
        <dbReference type="PROSITE" id="PS50158"/>
    </source>
</evidence>
<organism evidence="9 10">
    <name type="scientific">Labeo rohita</name>
    <name type="common">Indian major carp</name>
    <name type="synonym">Cyprinus rohita</name>
    <dbReference type="NCBI Taxonomy" id="84645"/>
    <lineage>
        <taxon>Eukaryota</taxon>
        <taxon>Metazoa</taxon>
        <taxon>Chordata</taxon>
        <taxon>Craniata</taxon>
        <taxon>Vertebrata</taxon>
        <taxon>Euteleostomi</taxon>
        <taxon>Actinopterygii</taxon>
        <taxon>Neopterygii</taxon>
        <taxon>Teleostei</taxon>
        <taxon>Ostariophysi</taxon>
        <taxon>Cypriniformes</taxon>
        <taxon>Cyprinidae</taxon>
        <taxon>Labeoninae</taxon>
        <taxon>Labeonini</taxon>
        <taxon>Labeo</taxon>
    </lineage>
</organism>
<dbReference type="Pfam" id="PF08686">
    <property type="entry name" value="PLAC"/>
    <property type="match status" value="1"/>
</dbReference>
<dbReference type="SMART" id="SM00209">
    <property type="entry name" value="TSP1"/>
    <property type="match status" value="5"/>
</dbReference>
<dbReference type="AlphaFoldDB" id="A0A498L9F0"/>
<dbReference type="GO" id="GO:0031012">
    <property type="term" value="C:extracellular matrix"/>
    <property type="evidence" value="ECO:0007669"/>
    <property type="project" value="TreeGrafter"/>
</dbReference>
<keyword evidence="4" id="KW-0677">Repeat</keyword>
<accession>A0A498L9F0</accession>
<dbReference type="Gene3D" id="4.10.60.10">
    <property type="entry name" value="Zinc finger, CCHC-type"/>
    <property type="match status" value="1"/>
</dbReference>
<dbReference type="EMBL" id="QBIY01013429">
    <property type="protein sequence ID" value="RXN04829.1"/>
    <property type="molecule type" value="Genomic_DNA"/>
</dbReference>
<dbReference type="Gene3D" id="2.20.100.10">
    <property type="entry name" value="Thrombospondin type-1 (TSP1) repeat"/>
    <property type="match status" value="5"/>
</dbReference>
<dbReference type="Gene3D" id="2.60.120.830">
    <property type="match status" value="1"/>
</dbReference>
<dbReference type="Proteomes" id="UP000290572">
    <property type="component" value="Unassembled WGS sequence"/>
</dbReference>
<feature type="domain" description="CCHC-type" evidence="7">
    <location>
        <begin position="266"/>
        <end position="279"/>
    </location>
</feature>
<keyword evidence="3" id="KW-0732">Signal</keyword>
<feature type="compositionally biased region" description="Basic residues" evidence="6">
    <location>
        <begin position="515"/>
        <end position="536"/>
    </location>
</feature>
<dbReference type="FunFam" id="2.60.120.830:FF:000001">
    <property type="entry name" value="A disintegrin and metalloproteinase with thrombospondin motifs 1"/>
    <property type="match status" value="1"/>
</dbReference>
<dbReference type="InterPro" id="IPR036875">
    <property type="entry name" value="Znf_CCHC_sf"/>
</dbReference>
<feature type="region of interest" description="Disordered" evidence="6">
    <location>
        <begin position="804"/>
        <end position="830"/>
    </location>
</feature>
<feature type="domain" description="PLAC" evidence="8">
    <location>
        <begin position="1181"/>
        <end position="1218"/>
    </location>
</feature>
<dbReference type="SUPFAM" id="SSF57756">
    <property type="entry name" value="Retrovirus zinc finger-like domains"/>
    <property type="match status" value="1"/>
</dbReference>
<comment type="subcellular location">
    <subcellularLocation>
        <location evidence="1">Secreted</location>
    </subcellularLocation>
</comment>
<dbReference type="InterPro" id="IPR010909">
    <property type="entry name" value="PLAC"/>
</dbReference>
<evidence type="ECO:0000256" key="2">
    <source>
        <dbReference type="ARBA" id="ARBA00022525"/>
    </source>
</evidence>
<evidence type="ECO:0007829" key="11">
    <source>
        <dbReference type="PeptideAtlas" id="A0A498L9F0"/>
    </source>
</evidence>
<feature type="compositionally biased region" description="Polar residues" evidence="6">
    <location>
        <begin position="424"/>
        <end position="439"/>
    </location>
</feature>